<keyword evidence="2" id="KW-1185">Reference proteome</keyword>
<evidence type="ECO:0008006" key="3">
    <source>
        <dbReference type="Google" id="ProtNLM"/>
    </source>
</evidence>
<organism evidence="1 2">
    <name type="scientific">Escallonia rubra</name>
    <dbReference type="NCBI Taxonomy" id="112253"/>
    <lineage>
        <taxon>Eukaryota</taxon>
        <taxon>Viridiplantae</taxon>
        <taxon>Streptophyta</taxon>
        <taxon>Embryophyta</taxon>
        <taxon>Tracheophyta</taxon>
        <taxon>Spermatophyta</taxon>
        <taxon>Magnoliopsida</taxon>
        <taxon>eudicotyledons</taxon>
        <taxon>Gunneridae</taxon>
        <taxon>Pentapetalae</taxon>
        <taxon>asterids</taxon>
        <taxon>campanulids</taxon>
        <taxon>Escalloniales</taxon>
        <taxon>Escalloniaceae</taxon>
        <taxon>Escallonia</taxon>
    </lineage>
</organism>
<dbReference type="AlphaFoldDB" id="A0AA88U6U2"/>
<dbReference type="Pfam" id="PF14223">
    <property type="entry name" value="Retrotran_gag_2"/>
    <property type="match status" value="1"/>
</dbReference>
<reference evidence="1" key="1">
    <citation type="submission" date="2022-12" db="EMBL/GenBank/DDBJ databases">
        <title>Draft genome assemblies for two species of Escallonia (Escalloniales).</title>
        <authorList>
            <person name="Chanderbali A."/>
            <person name="Dervinis C."/>
            <person name="Anghel I."/>
            <person name="Soltis D."/>
            <person name="Soltis P."/>
            <person name="Zapata F."/>
        </authorList>
    </citation>
    <scope>NUCLEOTIDE SEQUENCE</scope>
    <source>
        <strain evidence="1">UCBG92.1500</strain>
        <tissue evidence="1">Leaf</tissue>
    </source>
</reference>
<dbReference type="EMBL" id="JAVXUO010002422">
    <property type="protein sequence ID" value="KAK2973379.1"/>
    <property type="molecule type" value="Genomic_DNA"/>
</dbReference>
<name>A0AA88U6U2_9ASTE</name>
<comment type="caution">
    <text evidence="1">The sequence shown here is derived from an EMBL/GenBank/DDBJ whole genome shotgun (WGS) entry which is preliminary data.</text>
</comment>
<evidence type="ECO:0000313" key="1">
    <source>
        <dbReference type="EMBL" id="KAK2973379.1"/>
    </source>
</evidence>
<proteinExistence type="predicted"/>
<gene>
    <name evidence="1" type="ORF">RJ640_024862</name>
</gene>
<evidence type="ECO:0000313" key="2">
    <source>
        <dbReference type="Proteomes" id="UP001187471"/>
    </source>
</evidence>
<accession>A0AA88U6U2</accession>
<protein>
    <recommendedName>
        <fullName evidence="3">Retrovirus-related Pol polyprotein from transposon TNT 1-94</fullName>
    </recommendedName>
</protein>
<dbReference type="Proteomes" id="UP001187471">
    <property type="component" value="Unassembled WGS sequence"/>
</dbReference>
<sequence length="329" mass="37739">MVPNISTKYDLERFDGSNDFSLWRMNMHVLLIQQRLLKPLKENQGLPKTMSTNKKEDMLEIAHSALLLCLADNMLRKVFQETTGVGLWLKLERLYMTNSLTNCLYLKQRLYTLRMKECTSINDHLDEYKAAGGVMRIMKGALVVMKWLKQDSLYLLQGSTITGAAATTLSFDIDCDTTKFWHMHLGHMIEKEGGVDCYGKDQGVREKVELEVRAPDFLPKIPIDEEDGSHSTKYGYMDMVAYALNVAEGSEVEESATYKEAIKSRELTQVNEQPQEQQYSIAIYISRREIRAPQKFGYADMVAYALSVAEGPRWDKLVKSTLRQLTYKQ</sequence>